<dbReference type="PANTHER" id="PTHR30474:SF1">
    <property type="entry name" value="PEPTIDOGLYCAN GLYCOSYLTRANSFERASE MRDB"/>
    <property type="match status" value="1"/>
</dbReference>
<keyword evidence="7" id="KW-0131">Cell cycle</keyword>
<dbReference type="EMBL" id="BAVS01000021">
    <property type="protein sequence ID" value="GAE94282.1"/>
    <property type="molecule type" value="Genomic_DNA"/>
</dbReference>
<feature type="transmembrane region" description="Helical" evidence="6">
    <location>
        <begin position="366"/>
        <end position="388"/>
    </location>
</feature>
<keyword evidence="8" id="KW-1185">Reference proteome</keyword>
<reference evidence="7 8" key="1">
    <citation type="journal article" date="2014" name="Genome Announc.">
        <title>Draft Genome Sequence of the Boron-Tolerant and Moderately Halotolerant Bacterium Gracilibacillus boraciitolerans JCM 21714T.</title>
        <authorList>
            <person name="Ahmed I."/>
            <person name="Oshima K."/>
            <person name="Suda W."/>
            <person name="Kitamura K."/>
            <person name="Iida T."/>
            <person name="Ohmori Y."/>
            <person name="Fujiwara T."/>
            <person name="Hattori M."/>
            <person name="Ohkuma M."/>
        </authorList>
    </citation>
    <scope>NUCLEOTIDE SEQUENCE [LARGE SCALE GENOMIC DNA]</scope>
    <source>
        <strain evidence="7 8">JCM 21714</strain>
    </source>
</reference>
<keyword evidence="5 6" id="KW-0472">Membrane</keyword>
<gene>
    <name evidence="7" type="ORF">JCM21714_3425</name>
</gene>
<dbReference type="GO" id="GO:0005886">
    <property type="term" value="C:plasma membrane"/>
    <property type="evidence" value="ECO:0007669"/>
    <property type="project" value="TreeGrafter"/>
</dbReference>
<dbReference type="GO" id="GO:0008360">
    <property type="term" value="P:regulation of cell shape"/>
    <property type="evidence" value="ECO:0007669"/>
    <property type="project" value="UniProtKB-KW"/>
</dbReference>
<dbReference type="eggNOG" id="COG0772">
    <property type="taxonomic scope" value="Bacteria"/>
</dbReference>
<name>W4VM48_9BACI</name>
<dbReference type="GO" id="GO:0032153">
    <property type="term" value="C:cell division site"/>
    <property type="evidence" value="ECO:0007669"/>
    <property type="project" value="TreeGrafter"/>
</dbReference>
<dbReference type="OrthoDB" id="9768187at2"/>
<sequence>MSENNTNAKLDYSLIFIIILLAIISVFTLYTLDPYLDQNPLFQNMYVKQIVWYIAGSIAIAVIMMFDYDRFRQVSWVLYGIGLISLIMLYFHFPPGIAHEVKGGAWGWFSFPGIGTIQPAEFMKVFLIIFLAHIMVAHNEKYPEHTIKMDLWLLCKIAIAALVPIFFVAQQPDLGGGVLVLSAISACMILVSGIKWRIILTIVGTVLLSFITIIYVYLTYPDKVNEFLYDKDLGHVVARFQGWLFPDDYSQEGAYQTLNAMKAIGSGQLVGKGIGDFEMTYKIPEYHTDYIFSAIAEQFGFFGSSILILIFFLLIYRLIFIALKSKDPFASYMVTGIIGMFTYQIFQNVGMSIQLLPVTGLPLPFIGYGGSSTLTYMIAIGIVLSVYYRIKTYMFDES</sequence>
<evidence type="ECO:0000256" key="3">
    <source>
        <dbReference type="ARBA" id="ARBA00022960"/>
    </source>
</evidence>
<feature type="transmembrane region" description="Helical" evidence="6">
    <location>
        <begin position="329"/>
        <end position="346"/>
    </location>
</feature>
<evidence type="ECO:0000256" key="2">
    <source>
        <dbReference type="ARBA" id="ARBA00022692"/>
    </source>
</evidence>
<feature type="transmembrane region" description="Helical" evidence="6">
    <location>
        <begin position="149"/>
        <end position="168"/>
    </location>
</feature>
<dbReference type="RefSeq" id="WP_035724817.1">
    <property type="nucleotide sequence ID" value="NZ_BAVS01000021.1"/>
</dbReference>
<feature type="transmembrane region" description="Helical" evidence="6">
    <location>
        <begin position="75"/>
        <end position="93"/>
    </location>
</feature>
<feature type="transmembrane region" description="Helical" evidence="6">
    <location>
        <begin position="299"/>
        <end position="322"/>
    </location>
</feature>
<dbReference type="PANTHER" id="PTHR30474">
    <property type="entry name" value="CELL CYCLE PROTEIN"/>
    <property type="match status" value="1"/>
</dbReference>
<keyword evidence="7" id="KW-0132">Cell division</keyword>
<dbReference type="STRING" id="1298598.JCM21714_3425"/>
<evidence type="ECO:0000256" key="4">
    <source>
        <dbReference type="ARBA" id="ARBA00022989"/>
    </source>
</evidence>
<dbReference type="InterPro" id="IPR001182">
    <property type="entry name" value="FtsW/RodA"/>
</dbReference>
<dbReference type="Pfam" id="PF01098">
    <property type="entry name" value="FTSW_RODA_SPOVE"/>
    <property type="match status" value="1"/>
</dbReference>
<feature type="transmembrane region" description="Helical" evidence="6">
    <location>
        <begin position="50"/>
        <end position="68"/>
    </location>
</feature>
<dbReference type="GO" id="GO:0015648">
    <property type="term" value="F:lipid-linked peptidoglycan transporter activity"/>
    <property type="evidence" value="ECO:0007669"/>
    <property type="project" value="TreeGrafter"/>
</dbReference>
<dbReference type="Proteomes" id="UP000019102">
    <property type="component" value="Unassembled WGS sequence"/>
</dbReference>
<feature type="transmembrane region" description="Helical" evidence="6">
    <location>
        <begin position="174"/>
        <end position="191"/>
    </location>
</feature>
<feature type="transmembrane region" description="Helical" evidence="6">
    <location>
        <begin position="198"/>
        <end position="218"/>
    </location>
</feature>
<keyword evidence="4 6" id="KW-1133">Transmembrane helix</keyword>
<dbReference type="GO" id="GO:0051301">
    <property type="term" value="P:cell division"/>
    <property type="evidence" value="ECO:0007669"/>
    <property type="project" value="UniProtKB-KW"/>
</dbReference>
<protein>
    <submittedName>
        <fullName evidence="7">Cell division protein FtsW</fullName>
    </submittedName>
</protein>
<organism evidence="7 8">
    <name type="scientific">Gracilibacillus boraciitolerans JCM 21714</name>
    <dbReference type="NCBI Taxonomy" id="1298598"/>
    <lineage>
        <taxon>Bacteria</taxon>
        <taxon>Bacillati</taxon>
        <taxon>Bacillota</taxon>
        <taxon>Bacilli</taxon>
        <taxon>Bacillales</taxon>
        <taxon>Bacillaceae</taxon>
        <taxon>Gracilibacillus</taxon>
    </lineage>
</organism>
<evidence type="ECO:0000256" key="1">
    <source>
        <dbReference type="ARBA" id="ARBA00004141"/>
    </source>
</evidence>
<evidence type="ECO:0000256" key="6">
    <source>
        <dbReference type="SAM" id="Phobius"/>
    </source>
</evidence>
<keyword evidence="3" id="KW-0133">Cell shape</keyword>
<evidence type="ECO:0000256" key="5">
    <source>
        <dbReference type="ARBA" id="ARBA00023136"/>
    </source>
</evidence>
<feature type="transmembrane region" description="Helical" evidence="6">
    <location>
        <begin position="12"/>
        <end position="30"/>
    </location>
</feature>
<keyword evidence="2 6" id="KW-0812">Transmembrane</keyword>
<dbReference type="AlphaFoldDB" id="W4VM48"/>
<evidence type="ECO:0000313" key="7">
    <source>
        <dbReference type="EMBL" id="GAE94282.1"/>
    </source>
</evidence>
<accession>W4VM48</accession>
<proteinExistence type="predicted"/>
<comment type="caution">
    <text evidence="7">The sequence shown here is derived from an EMBL/GenBank/DDBJ whole genome shotgun (WGS) entry which is preliminary data.</text>
</comment>
<comment type="subcellular location">
    <subcellularLocation>
        <location evidence="1">Membrane</location>
        <topology evidence="1">Multi-pass membrane protein</topology>
    </subcellularLocation>
</comment>
<feature type="transmembrane region" description="Helical" evidence="6">
    <location>
        <begin position="113"/>
        <end position="137"/>
    </location>
</feature>
<evidence type="ECO:0000313" key="8">
    <source>
        <dbReference type="Proteomes" id="UP000019102"/>
    </source>
</evidence>